<proteinExistence type="predicted"/>
<organism evidence="1 2">
    <name type="scientific">Roseimaritima multifibrata</name>
    <dbReference type="NCBI Taxonomy" id="1930274"/>
    <lineage>
        <taxon>Bacteria</taxon>
        <taxon>Pseudomonadati</taxon>
        <taxon>Planctomycetota</taxon>
        <taxon>Planctomycetia</taxon>
        <taxon>Pirellulales</taxon>
        <taxon>Pirellulaceae</taxon>
        <taxon>Roseimaritima</taxon>
    </lineage>
</organism>
<gene>
    <name evidence="1" type="ORF">FF011L_02230</name>
</gene>
<evidence type="ECO:0000313" key="2">
    <source>
        <dbReference type="Proteomes" id="UP000320672"/>
    </source>
</evidence>
<name>A0A517M9C0_9BACT</name>
<accession>A0A517M9C0</accession>
<keyword evidence="2" id="KW-1185">Reference proteome</keyword>
<sequence length="119" mass="12989">MCVMASNGLNPLRHLGIGTQKYCLLLTREFAISTVSDACLFPRSLSRSVQQLTATLLLRPIPSFSASLRARSVDAADSRASGAEAIRADSDPDFRQAINRTSRAKGFKLSPLLIKTRPR</sequence>
<evidence type="ECO:0000313" key="1">
    <source>
        <dbReference type="EMBL" id="QDS91493.1"/>
    </source>
</evidence>
<dbReference type="AlphaFoldDB" id="A0A517M9C0"/>
<reference evidence="1 2" key="1">
    <citation type="submission" date="2019-02" db="EMBL/GenBank/DDBJ databases">
        <title>Deep-cultivation of Planctomycetes and their phenomic and genomic characterization uncovers novel biology.</title>
        <authorList>
            <person name="Wiegand S."/>
            <person name="Jogler M."/>
            <person name="Boedeker C."/>
            <person name="Pinto D."/>
            <person name="Vollmers J."/>
            <person name="Rivas-Marin E."/>
            <person name="Kohn T."/>
            <person name="Peeters S.H."/>
            <person name="Heuer A."/>
            <person name="Rast P."/>
            <person name="Oberbeckmann S."/>
            <person name="Bunk B."/>
            <person name="Jeske O."/>
            <person name="Meyerdierks A."/>
            <person name="Storesund J.E."/>
            <person name="Kallscheuer N."/>
            <person name="Luecker S."/>
            <person name="Lage O.M."/>
            <person name="Pohl T."/>
            <person name="Merkel B.J."/>
            <person name="Hornburger P."/>
            <person name="Mueller R.-W."/>
            <person name="Bruemmer F."/>
            <person name="Labrenz M."/>
            <person name="Spormann A.M."/>
            <person name="Op den Camp H."/>
            <person name="Overmann J."/>
            <person name="Amann R."/>
            <person name="Jetten M.S.M."/>
            <person name="Mascher T."/>
            <person name="Medema M.H."/>
            <person name="Devos D.P."/>
            <person name="Kaster A.-K."/>
            <person name="Ovreas L."/>
            <person name="Rohde M."/>
            <person name="Galperin M.Y."/>
            <person name="Jogler C."/>
        </authorList>
    </citation>
    <scope>NUCLEOTIDE SEQUENCE [LARGE SCALE GENOMIC DNA]</scope>
    <source>
        <strain evidence="1 2">FF011L</strain>
    </source>
</reference>
<dbReference type="Proteomes" id="UP000320672">
    <property type="component" value="Chromosome"/>
</dbReference>
<dbReference type="EMBL" id="CP036262">
    <property type="protein sequence ID" value="QDS91493.1"/>
    <property type="molecule type" value="Genomic_DNA"/>
</dbReference>
<protein>
    <submittedName>
        <fullName evidence="1">Uncharacterized protein</fullName>
    </submittedName>
</protein>
<dbReference type="KEGG" id="rml:FF011L_02230"/>